<name>A0AAN9YEE3_9PEZI</name>
<feature type="compositionally biased region" description="Low complexity" evidence="1">
    <location>
        <begin position="406"/>
        <end position="419"/>
    </location>
</feature>
<feature type="compositionally biased region" description="Basic and acidic residues" evidence="1">
    <location>
        <begin position="332"/>
        <end position="404"/>
    </location>
</feature>
<keyword evidence="5" id="KW-1185">Reference proteome</keyword>
<organism evidence="4 5">
    <name type="scientific">Cytospora paraplurivora</name>
    <dbReference type="NCBI Taxonomy" id="2898453"/>
    <lineage>
        <taxon>Eukaryota</taxon>
        <taxon>Fungi</taxon>
        <taxon>Dikarya</taxon>
        <taxon>Ascomycota</taxon>
        <taxon>Pezizomycotina</taxon>
        <taxon>Sordariomycetes</taxon>
        <taxon>Sordariomycetidae</taxon>
        <taxon>Diaporthales</taxon>
        <taxon>Cytosporaceae</taxon>
        <taxon>Cytospora</taxon>
    </lineage>
</organism>
<evidence type="ECO:0000259" key="3">
    <source>
        <dbReference type="Pfam" id="PF18922"/>
    </source>
</evidence>
<dbReference type="Pfam" id="PF18922">
    <property type="entry name" value="DUF5672"/>
    <property type="match status" value="1"/>
</dbReference>
<dbReference type="Proteomes" id="UP001320245">
    <property type="component" value="Unassembled WGS sequence"/>
</dbReference>
<gene>
    <name evidence="4" type="ORF">SLS53_007097</name>
</gene>
<keyword evidence="2" id="KW-0472">Membrane</keyword>
<proteinExistence type="predicted"/>
<evidence type="ECO:0000256" key="1">
    <source>
        <dbReference type="SAM" id="MobiDB-lite"/>
    </source>
</evidence>
<accession>A0AAN9YEE3</accession>
<feature type="region of interest" description="Disordered" evidence="1">
    <location>
        <begin position="322"/>
        <end position="518"/>
    </location>
</feature>
<evidence type="ECO:0000313" key="4">
    <source>
        <dbReference type="EMBL" id="KAK7736262.1"/>
    </source>
</evidence>
<reference evidence="4 5" key="1">
    <citation type="journal article" date="2023" name="PLoS ONE">
        <title>Cytospora paraplurivora sp. nov. isolated from orchards with fruit tree decline syndrome in Ontario, Canada.</title>
        <authorList>
            <person name="Ilyukhin E."/>
            <person name="Nguyen H.D.T."/>
            <person name="Castle A.J."/>
            <person name="Ellouze W."/>
        </authorList>
    </citation>
    <scope>NUCLEOTIDE SEQUENCE [LARGE SCALE GENOMIC DNA]</scope>
    <source>
        <strain evidence="4 5">FDS-564</strain>
    </source>
</reference>
<dbReference type="AlphaFoldDB" id="A0AAN9YEE3"/>
<comment type="caution">
    <text evidence="4">The sequence shown here is derived from an EMBL/GenBank/DDBJ whole genome shotgun (WGS) entry which is preliminary data.</text>
</comment>
<keyword evidence="2" id="KW-0812">Transmembrane</keyword>
<dbReference type="EMBL" id="JAJSPL020000034">
    <property type="protein sequence ID" value="KAK7736262.1"/>
    <property type="molecule type" value="Genomic_DNA"/>
</dbReference>
<sequence>MAVTTSTHSPGVFVLSKLRLFLVLSVAFTWWIASLLPHYQPIIRAGLRSRLDEARQRIPSIKVDWRRPTDDPRAAYNASKVAMIIEPRVMPHLVPQLLHMITVVPPDWRFLFVGSDKSVTMLGRSTSVKHQQIVGKLDLMVLPDPWDISSKELVYRTLTDMRFYNEFLPGVEWLLKFEYDSILCANSEVSLNEWLDWHWAGAPRQVADHFSGNGGLSLRRVSAIRKVLAFQARYNDTEPEDEWFGKRLYIMPGLKVASGMDGALAVENVYMERPMGFHVQGMGENLPAEVWDDYERRKKILEYCPELYTVLDAKFERERCPGDSLDGVIHPTPEEQEREIWRQQQEAEERRRAQEEALKKLQEEKKKDEEEKKKEEAKEEEEDRKMKEDQKKKDAEEAKKKGPDKSVPAAETAPSSPEASESERSSSEKAITPGEGGAAGPAAHDANQPVAASDGKPDGAGAPATPQKDVSVWPAGSQPVAASDGKPDQNKPVGPIVNQPVAASDGQPKIPPGLDGDV</sequence>
<feature type="domain" description="DUF5672" evidence="3">
    <location>
        <begin position="137"/>
        <end position="278"/>
    </location>
</feature>
<protein>
    <recommendedName>
        <fullName evidence="3">DUF5672 domain-containing protein</fullName>
    </recommendedName>
</protein>
<dbReference type="InterPro" id="IPR043729">
    <property type="entry name" value="DUF5672"/>
</dbReference>
<evidence type="ECO:0000256" key="2">
    <source>
        <dbReference type="SAM" id="Phobius"/>
    </source>
</evidence>
<evidence type="ECO:0000313" key="5">
    <source>
        <dbReference type="Proteomes" id="UP001320245"/>
    </source>
</evidence>
<feature type="transmembrane region" description="Helical" evidence="2">
    <location>
        <begin position="20"/>
        <end position="39"/>
    </location>
</feature>
<keyword evidence="2" id="KW-1133">Transmembrane helix</keyword>